<dbReference type="InterPro" id="IPR051794">
    <property type="entry name" value="PG_Endopeptidase_C40"/>
</dbReference>
<dbReference type="PROSITE" id="PS51935">
    <property type="entry name" value="NLPC_P60"/>
    <property type="match status" value="1"/>
</dbReference>
<dbReference type="AlphaFoldDB" id="A0A4U3LUS6"/>
<evidence type="ECO:0000256" key="6">
    <source>
        <dbReference type="SAM" id="MobiDB-lite"/>
    </source>
</evidence>
<evidence type="ECO:0000256" key="2">
    <source>
        <dbReference type="ARBA" id="ARBA00022670"/>
    </source>
</evidence>
<accession>A0A4U3LUS6</accession>
<dbReference type="Proteomes" id="UP000305836">
    <property type="component" value="Unassembled WGS sequence"/>
</dbReference>
<dbReference type="Pfam" id="PF00877">
    <property type="entry name" value="NLPC_P60"/>
    <property type="match status" value="1"/>
</dbReference>
<evidence type="ECO:0000313" key="9">
    <source>
        <dbReference type="Proteomes" id="UP000305836"/>
    </source>
</evidence>
<feature type="compositionally biased region" description="Basic and acidic residues" evidence="6">
    <location>
        <begin position="298"/>
        <end position="319"/>
    </location>
</feature>
<keyword evidence="9" id="KW-1185">Reference proteome</keyword>
<feature type="coiled-coil region" evidence="5">
    <location>
        <begin position="59"/>
        <end position="128"/>
    </location>
</feature>
<gene>
    <name evidence="8" type="ORF">FDA38_24845</name>
</gene>
<keyword evidence="3" id="KW-0378">Hydrolase</keyword>
<evidence type="ECO:0000256" key="3">
    <source>
        <dbReference type="ARBA" id="ARBA00022801"/>
    </source>
</evidence>
<evidence type="ECO:0000256" key="1">
    <source>
        <dbReference type="ARBA" id="ARBA00007074"/>
    </source>
</evidence>
<organism evidence="8 9">
    <name type="scientific">Kribbella jiaozuonensis</name>
    <dbReference type="NCBI Taxonomy" id="2575441"/>
    <lineage>
        <taxon>Bacteria</taxon>
        <taxon>Bacillati</taxon>
        <taxon>Actinomycetota</taxon>
        <taxon>Actinomycetes</taxon>
        <taxon>Propionibacteriales</taxon>
        <taxon>Kribbellaceae</taxon>
        <taxon>Kribbella</taxon>
    </lineage>
</organism>
<comment type="caution">
    <text evidence="8">The sequence shown here is derived from an EMBL/GenBank/DDBJ whole genome shotgun (WGS) entry which is preliminary data.</text>
</comment>
<dbReference type="GO" id="GO:0008234">
    <property type="term" value="F:cysteine-type peptidase activity"/>
    <property type="evidence" value="ECO:0007669"/>
    <property type="project" value="UniProtKB-KW"/>
</dbReference>
<dbReference type="SUPFAM" id="SSF54001">
    <property type="entry name" value="Cysteine proteinases"/>
    <property type="match status" value="1"/>
</dbReference>
<dbReference type="InterPro" id="IPR000064">
    <property type="entry name" value="NLP_P60_dom"/>
</dbReference>
<proteinExistence type="inferred from homology"/>
<dbReference type="PANTHER" id="PTHR47359">
    <property type="entry name" value="PEPTIDOGLYCAN DL-ENDOPEPTIDASE CWLO"/>
    <property type="match status" value="1"/>
</dbReference>
<feature type="coiled-coil region" evidence="5">
    <location>
        <begin position="200"/>
        <end position="227"/>
    </location>
</feature>
<name>A0A4U3LUS6_9ACTN</name>
<sequence length="471" mass="49765">MRTPLRATSGGRVGSTGKTGRALLSGVLAICLAGTMVIQPLAAEAAKPKPPVIPSKAAVERAKQAAASKAAQVATIERQLAAANARLEQLGIESGIADEAYNGAVYRLQQAKAEAAAAAARATEAEKTLATQRAQIGRFAAASYQGGGDVAKIAPLFTANGPQDLLDSAGAARSVSAAMQGSYLRFSATQVMTNLFKVQADQAVVKVKKATDEAAKAKKAAEDAEAAQSAAVTAIGVQRTKSIAQLAVLQNTSVKVAAQRQRGLEELARQRAAALAAKKAAELKRRIAAREAAERRAEAAERAREAAEEARQEKEEQKQNHGKKPPKHHKPKPSNDNNGGGGNGGGHSSGGSARDAINFALRQLGDMYLWGATGPSRWDCSGLTQGAWERAGVQLPHYSVAQYEQIQHIDEDELRPGDLIFWATNPSDPGTIHHVAMYLGNGQMIHAPRTGKPVQIDSVYYWIPPNFFGRP</sequence>
<evidence type="ECO:0000256" key="4">
    <source>
        <dbReference type="ARBA" id="ARBA00022807"/>
    </source>
</evidence>
<dbReference type="PANTHER" id="PTHR47359:SF3">
    <property type="entry name" value="NLP_P60 DOMAIN-CONTAINING PROTEIN-RELATED"/>
    <property type="match status" value="1"/>
</dbReference>
<dbReference type="GO" id="GO:0006508">
    <property type="term" value="P:proteolysis"/>
    <property type="evidence" value="ECO:0007669"/>
    <property type="project" value="UniProtKB-KW"/>
</dbReference>
<dbReference type="EMBL" id="SZPZ01000003">
    <property type="protein sequence ID" value="TKK78307.1"/>
    <property type="molecule type" value="Genomic_DNA"/>
</dbReference>
<keyword evidence="5" id="KW-0175">Coiled coil</keyword>
<feature type="region of interest" description="Disordered" evidence="6">
    <location>
        <begin position="298"/>
        <end position="351"/>
    </location>
</feature>
<dbReference type="RefSeq" id="WP_137256459.1">
    <property type="nucleotide sequence ID" value="NZ_JBHSPQ010000002.1"/>
</dbReference>
<evidence type="ECO:0000256" key="5">
    <source>
        <dbReference type="SAM" id="Coils"/>
    </source>
</evidence>
<feature type="compositionally biased region" description="Basic residues" evidence="6">
    <location>
        <begin position="320"/>
        <end position="332"/>
    </location>
</feature>
<evidence type="ECO:0000313" key="8">
    <source>
        <dbReference type="EMBL" id="TKK78307.1"/>
    </source>
</evidence>
<dbReference type="OrthoDB" id="5177647at2"/>
<evidence type="ECO:0000259" key="7">
    <source>
        <dbReference type="PROSITE" id="PS51935"/>
    </source>
</evidence>
<keyword evidence="4" id="KW-0788">Thiol protease</keyword>
<comment type="similarity">
    <text evidence="1">Belongs to the peptidase C40 family.</text>
</comment>
<keyword evidence="2" id="KW-0645">Protease</keyword>
<reference evidence="8 9" key="1">
    <citation type="submission" date="2019-04" db="EMBL/GenBank/DDBJ databases">
        <title>Kribbella sp. NEAU-THZ 27 nov., a novel actinomycete isolated from soil.</title>
        <authorList>
            <person name="Duan L."/>
        </authorList>
    </citation>
    <scope>NUCLEOTIDE SEQUENCE [LARGE SCALE GENOMIC DNA]</scope>
    <source>
        <strain evidence="9">NEAU-THZ27</strain>
    </source>
</reference>
<dbReference type="Gene3D" id="3.90.1720.10">
    <property type="entry name" value="endopeptidase domain like (from Nostoc punctiforme)"/>
    <property type="match status" value="1"/>
</dbReference>
<feature type="domain" description="NlpC/P60" evidence="7">
    <location>
        <begin position="350"/>
        <end position="471"/>
    </location>
</feature>
<feature type="compositionally biased region" description="Gly residues" evidence="6">
    <location>
        <begin position="338"/>
        <end position="349"/>
    </location>
</feature>
<dbReference type="InterPro" id="IPR038765">
    <property type="entry name" value="Papain-like_cys_pep_sf"/>
</dbReference>
<protein>
    <submittedName>
        <fullName evidence="8">NlpC/P60 family protein</fullName>
    </submittedName>
</protein>